<feature type="domain" description="Multiple C2" evidence="4">
    <location>
        <begin position="11"/>
        <end position="60"/>
    </location>
</feature>
<reference evidence="5 8" key="2">
    <citation type="journal article" date="2014" name="BMC Genomics">
        <title>An improved genome release (version Mt4.0) for the model legume Medicago truncatula.</title>
        <authorList>
            <person name="Tang H."/>
            <person name="Krishnakumar V."/>
            <person name="Bidwell S."/>
            <person name="Rosen B."/>
            <person name="Chan A."/>
            <person name="Zhou S."/>
            <person name="Gentzbittel L."/>
            <person name="Childs K.L."/>
            <person name="Yandell M."/>
            <person name="Gundlach H."/>
            <person name="Mayer K.F."/>
            <person name="Schwartz D.C."/>
            <person name="Town C.D."/>
        </authorList>
    </citation>
    <scope>GENOME REANNOTATION</scope>
    <source>
        <strain evidence="5">A17</strain>
        <strain evidence="7 8">cv. Jemalong A17</strain>
    </source>
</reference>
<proteinExistence type="predicted"/>
<dbReference type="Gramene" id="rna21198">
    <property type="protein sequence ID" value="RHN59200.1"/>
    <property type="gene ID" value="gene21198"/>
</dbReference>
<evidence type="ECO:0000256" key="1">
    <source>
        <dbReference type="ARBA" id="ARBA00022737"/>
    </source>
</evidence>
<evidence type="ECO:0000259" key="4">
    <source>
        <dbReference type="Pfam" id="PF08372"/>
    </source>
</evidence>
<keyword evidence="8" id="KW-1185">Reference proteome</keyword>
<organism evidence="5 8">
    <name type="scientific">Medicago truncatula</name>
    <name type="common">Barrel medic</name>
    <name type="synonym">Medicago tribuloides</name>
    <dbReference type="NCBI Taxonomy" id="3880"/>
    <lineage>
        <taxon>Eukaryota</taxon>
        <taxon>Viridiplantae</taxon>
        <taxon>Streptophyta</taxon>
        <taxon>Embryophyta</taxon>
        <taxon>Tracheophyta</taxon>
        <taxon>Spermatophyta</taxon>
        <taxon>Magnoliopsida</taxon>
        <taxon>eudicotyledons</taxon>
        <taxon>Gunneridae</taxon>
        <taxon>Pentapetalae</taxon>
        <taxon>rosids</taxon>
        <taxon>fabids</taxon>
        <taxon>Fabales</taxon>
        <taxon>Fabaceae</taxon>
        <taxon>Papilionoideae</taxon>
        <taxon>50 kb inversion clade</taxon>
        <taxon>NPAAA clade</taxon>
        <taxon>Hologalegina</taxon>
        <taxon>IRL clade</taxon>
        <taxon>Trifolieae</taxon>
        <taxon>Medicago</taxon>
    </lineage>
</organism>
<feature type="transmembrane region" description="Helical" evidence="3">
    <location>
        <begin position="63"/>
        <end position="91"/>
    </location>
</feature>
<keyword evidence="3" id="KW-0812">Transmembrane</keyword>
<dbReference type="GO" id="GO:0016757">
    <property type="term" value="F:glycosyltransferase activity"/>
    <property type="evidence" value="ECO:0007669"/>
    <property type="project" value="UniProtKB-KW"/>
</dbReference>
<evidence type="ECO:0000313" key="6">
    <source>
        <dbReference type="EMBL" id="RHN59200.1"/>
    </source>
</evidence>
<dbReference type="PANTHER" id="PTHR31425:SF24">
    <property type="entry name" value="MULTIPLE C2 DOMAIN AND TRANSMEMBRANE REGION PROTEIN 2"/>
    <property type="match status" value="1"/>
</dbReference>
<dbReference type="Pfam" id="PF08372">
    <property type="entry name" value="PRT_C"/>
    <property type="match status" value="1"/>
</dbReference>
<dbReference type="EnsemblPlants" id="AES87253">
    <property type="protein sequence ID" value="AES87253"/>
    <property type="gene ID" value="MTR_4g023390"/>
</dbReference>
<keyword evidence="5" id="KW-0328">Glycosyltransferase</keyword>
<protein>
    <submittedName>
        <fullName evidence="5">Plant phosphoribosyltransferase carboxy-terminal protein</fullName>
    </submittedName>
    <submittedName>
        <fullName evidence="6">Putative phosphoribosyltransferase</fullName>
    </submittedName>
</protein>
<keyword evidence="3" id="KW-0472">Membrane</keyword>
<gene>
    <name evidence="5" type="ordered locus">MTR_4g023390</name>
    <name evidence="6" type="ORF">MtrunA17_Chr4g0010701</name>
</gene>
<dbReference type="EMBL" id="CM001220">
    <property type="protein sequence ID" value="AES87253.1"/>
    <property type="molecule type" value="Genomic_DNA"/>
</dbReference>
<evidence type="ECO:0000313" key="5">
    <source>
        <dbReference type="EMBL" id="AES87253.1"/>
    </source>
</evidence>
<dbReference type="STRING" id="3880.G7JDC5"/>
<keyword evidence="6" id="KW-0808">Transferase</keyword>
<dbReference type="Proteomes" id="UP000002051">
    <property type="component" value="Chromosome 4"/>
</dbReference>
<sequence length="97" mass="11302">MELSVSSETTASHGYKLSWPESSHPDELDEEFDTFPTSRSHDAVRMRYDRLKTVADRIQHQDLLFVLFSLCEVVIFYATPFRVVVLVTGLYNLRHPR</sequence>
<dbReference type="PaxDb" id="3880-AES87253"/>
<evidence type="ECO:0000313" key="7">
    <source>
        <dbReference type="EnsemblPlants" id="AES87253"/>
    </source>
</evidence>
<dbReference type="Proteomes" id="UP000265566">
    <property type="component" value="Chromosome 4"/>
</dbReference>
<reference evidence="7" key="3">
    <citation type="submission" date="2015-04" db="UniProtKB">
        <authorList>
            <consortium name="EnsemblPlants"/>
        </authorList>
    </citation>
    <scope>IDENTIFICATION</scope>
    <source>
        <strain evidence="7">cv. Jemalong A17</strain>
    </source>
</reference>
<dbReference type="InterPro" id="IPR047259">
    <property type="entry name" value="QUIRKY-like"/>
</dbReference>
<keyword evidence="1" id="KW-0677">Repeat</keyword>
<dbReference type="EMBL" id="PSQE01000004">
    <property type="protein sequence ID" value="RHN59200.1"/>
    <property type="molecule type" value="Genomic_DNA"/>
</dbReference>
<evidence type="ECO:0000256" key="3">
    <source>
        <dbReference type="SAM" id="Phobius"/>
    </source>
</evidence>
<feature type="compositionally biased region" description="Polar residues" evidence="2">
    <location>
        <begin position="1"/>
        <end position="12"/>
    </location>
</feature>
<feature type="region of interest" description="Disordered" evidence="2">
    <location>
        <begin position="1"/>
        <end position="35"/>
    </location>
</feature>
<reference evidence="6" key="4">
    <citation type="journal article" date="2018" name="Nat. Plants">
        <title>Whole-genome landscape of Medicago truncatula symbiotic genes.</title>
        <authorList>
            <person name="Pecrix Y."/>
            <person name="Gamas P."/>
            <person name="Carrere S."/>
        </authorList>
    </citation>
    <scope>NUCLEOTIDE SEQUENCE</scope>
    <source>
        <tissue evidence="6">Leaves</tissue>
    </source>
</reference>
<dbReference type="AlphaFoldDB" id="G7JDC5"/>
<reference evidence="5 8" key="1">
    <citation type="journal article" date="2011" name="Nature">
        <title>The Medicago genome provides insight into the evolution of rhizobial symbioses.</title>
        <authorList>
            <person name="Young N.D."/>
            <person name="Debelle F."/>
            <person name="Oldroyd G.E."/>
            <person name="Geurts R."/>
            <person name="Cannon S.B."/>
            <person name="Udvardi M.K."/>
            <person name="Benedito V.A."/>
            <person name="Mayer K.F."/>
            <person name="Gouzy J."/>
            <person name="Schoof H."/>
            <person name="Van de Peer Y."/>
            <person name="Proost S."/>
            <person name="Cook D.R."/>
            <person name="Meyers B.C."/>
            <person name="Spannagl M."/>
            <person name="Cheung F."/>
            <person name="De Mita S."/>
            <person name="Krishnakumar V."/>
            <person name="Gundlach H."/>
            <person name="Zhou S."/>
            <person name="Mudge J."/>
            <person name="Bharti A.K."/>
            <person name="Murray J.D."/>
            <person name="Naoumkina M.A."/>
            <person name="Rosen B."/>
            <person name="Silverstein K.A."/>
            <person name="Tang H."/>
            <person name="Rombauts S."/>
            <person name="Zhao P.X."/>
            <person name="Zhou P."/>
            <person name="Barbe V."/>
            <person name="Bardou P."/>
            <person name="Bechner M."/>
            <person name="Bellec A."/>
            <person name="Berger A."/>
            <person name="Berges H."/>
            <person name="Bidwell S."/>
            <person name="Bisseling T."/>
            <person name="Choisne N."/>
            <person name="Couloux A."/>
            <person name="Denny R."/>
            <person name="Deshpande S."/>
            <person name="Dai X."/>
            <person name="Doyle J.J."/>
            <person name="Dudez A.M."/>
            <person name="Farmer A.D."/>
            <person name="Fouteau S."/>
            <person name="Franken C."/>
            <person name="Gibelin C."/>
            <person name="Gish J."/>
            <person name="Goldstein S."/>
            <person name="Gonzalez A.J."/>
            <person name="Green P.J."/>
            <person name="Hallab A."/>
            <person name="Hartog M."/>
            <person name="Hua A."/>
            <person name="Humphray S.J."/>
            <person name="Jeong D.H."/>
            <person name="Jing Y."/>
            <person name="Jocker A."/>
            <person name="Kenton S.M."/>
            <person name="Kim D.J."/>
            <person name="Klee K."/>
            <person name="Lai H."/>
            <person name="Lang C."/>
            <person name="Lin S."/>
            <person name="Macmil S.L."/>
            <person name="Magdelenat G."/>
            <person name="Matthews L."/>
            <person name="McCorrison J."/>
            <person name="Monaghan E.L."/>
            <person name="Mun J.H."/>
            <person name="Najar F.Z."/>
            <person name="Nicholson C."/>
            <person name="Noirot C."/>
            <person name="O'Bleness M."/>
            <person name="Paule C.R."/>
            <person name="Poulain J."/>
            <person name="Prion F."/>
            <person name="Qin B."/>
            <person name="Qu C."/>
            <person name="Retzel E.F."/>
            <person name="Riddle C."/>
            <person name="Sallet E."/>
            <person name="Samain S."/>
            <person name="Samson N."/>
            <person name="Sanders I."/>
            <person name="Saurat O."/>
            <person name="Scarpelli C."/>
            <person name="Schiex T."/>
            <person name="Segurens B."/>
            <person name="Severin A.J."/>
            <person name="Sherrier D.J."/>
            <person name="Shi R."/>
            <person name="Sims S."/>
            <person name="Singer S.R."/>
            <person name="Sinharoy S."/>
            <person name="Sterck L."/>
            <person name="Viollet A."/>
            <person name="Wang B.B."/>
            <person name="Wang K."/>
            <person name="Wang M."/>
            <person name="Wang X."/>
            <person name="Warfsmann J."/>
            <person name="Weissenbach J."/>
            <person name="White D.D."/>
            <person name="White J.D."/>
            <person name="Wiley G.B."/>
            <person name="Wincker P."/>
            <person name="Xing Y."/>
            <person name="Yang L."/>
            <person name="Yao Z."/>
            <person name="Ying F."/>
            <person name="Zhai J."/>
            <person name="Zhou L."/>
            <person name="Zuber A."/>
            <person name="Denarie J."/>
            <person name="Dixon R.A."/>
            <person name="May G.D."/>
            <person name="Schwartz D.C."/>
            <person name="Rogers J."/>
            <person name="Quetier F."/>
            <person name="Town C.D."/>
            <person name="Roe B.A."/>
        </authorList>
    </citation>
    <scope>NUCLEOTIDE SEQUENCE [LARGE SCALE GENOMIC DNA]</scope>
    <source>
        <strain evidence="5">A17</strain>
        <strain evidence="7 8">cv. Jemalong A17</strain>
    </source>
</reference>
<keyword evidence="3" id="KW-1133">Transmembrane helix</keyword>
<dbReference type="HOGENOM" id="CLU_2349946_0_0_1"/>
<name>G7JDC5_MEDTR</name>
<accession>G7JDC5</accession>
<evidence type="ECO:0000256" key="2">
    <source>
        <dbReference type="SAM" id="MobiDB-lite"/>
    </source>
</evidence>
<evidence type="ECO:0000313" key="8">
    <source>
        <dbReference type="Proteomes" id="UP000002051"/>
    </source>
</evidence>
<dbReference type="PANTHER" id="PTHR31425">
    <property type="entry name" value="PHOSPHORIBOSYLANTHRANILATE TRANSFERASE ISOFORM 1"/>
    <property type="match status" value="1"/>
</dbReference>
<dbReference type="InterPro" id="IPR013583">
    <property type="entry name" value="MCTP_C"/>
</dbReference>